<keyword evidence="14" id="KW-1185">Reference proteome</keyword>
<dbReference type="NCBIfam" id="TIGR01352">
    <property type="entry name" value="tonB_Cterm"/>
    <property type="match status" value="1"/>
</dbReference>
<keyword evidence="4" id="KW-1003">Cell membrane</keyword>
<accession>A0A2S9H2U7</accession>
<dbReference type="Pfam" id="PF03544">
    <property type="entry name" value="TonB_C"/>
    <property type="match status" value="1"/>
</dbReference>
<dbReference type="AlphaFoldDB" id="A0A2S9H2U7"/>
<keyword evidence="5" id="KW-0997">Cell inner membrane</keyword>
<dbReference type="PROSITE" id="PS52015">
    <property type="entry name" value="TONB_CTD"/>
    <property type="match status" value="1"/>
</dbReference>
<dbReference type="RefSeq" id="WP_105530637.1">
    <property type="nucleotide sequence ID" value="NZ_PUGF01000003.1"/>
</dbReference>
<evidence type="ECO:0000256" key="3">
    <source>
        <dbReference type="ARBA" id="ARBA00022448"/>
    </source>
</evidence>
<dbReference type="Gene3D" id="3.30.1150.10">
    <property type="match status" value="1"/>
</dbReference>
<evidence type="ECO:0000256" key="1">
    <source>
        <dbReference type="ARBA" id="ARBA00004383"/>
    </source>
</evidence>
<evidence type="ECO:0000256" key="4">
    <source>
        <dbReference type="ARBA" id="ARBA00022475"/>
    </source>
</evidence>
<evidence type="ECO:0000313" key="14">
    <source>
        <dbReference type="Proteomes" id="UP000237839"/>
    </source>
</evidence>
<gene>
    <name evidence="13" type="ORF">S2091_0930</name>
</gene>
<comment type="similarity">
    <text evidence="2">Belongs to the TonB family.</text>
</comment>
<dbReference type="SUPFAM" id="SSF74653">
    <property type="entry name" value="TolA/TonB C-terminal domain"/>
    <property type="match status" value="1"/>
</dbReference>
<dbReference type="PANTHER" id="PTHR33446:SF2">
    <property type="entry name" value="PROTEIN TONB"/>
    <property type="match status" value="1"/>
</dbReference>
<evidence type="ECO:0000256" key="2">
    <source>
        <dbReference type="ARBA" id="ARBA00006555"/>
    </source>
</evidence>
<evidence type="ECO:0000256" key="6">
    <source>
        <dbReference type="ARBA" id="ARBA00022692"/>
    </source>
</evidence>
<name>A0A2S9H2U7_9BURK</name>
<dbReference type="Proteomes" id="UP000237839">
    <property type="component" value="Unassembled WGS sequence"/>
</dbReference>
<evidence type="ECO:0000256" key="5">
    <source>
        <dbReference type="ARBA" id="ARBA00022519"/>
    </source>
</evidence>
<feature type="compositionally biased region" description="Pro residues" evidence="10">
    <location>
        <begin position="58"/>
        <end position="75"/>
    </location>
</feature>
<reference evidence="13 14" key="1">
    <citation type="submission" date="2018-02" db="EMBL/GenBank/DDBJ databases">
        <title>Solimicrobium silvestre gen. nov., sp. nov., isolated from alpine forest soil.</title>
        <authorList>
            <person name="Margesin R."/>
            <person name="Albuquerque L."/>
            <person name="Zhang D.-C."/>
            <person name="Froufe H.J.C."/>
            <person name="Severino R."/>
            <person name="Roxo I."/>
            <person name="Egas C."/>
            <person name="Da Costa M.S."/>
        </authorList>
    </citation>
    <scope>NUCLEOTIDE SEQUENCE [LARGE SCALE GENOMIC DNA]</scope>
    <source>
        <strain evidence="13 14">S20-91</strain>
    </source>
</reference>
<evidence type="ECO:0000259" key="12">
    <source>
        <dbReference type="PROSITE" id="PS52015"/>
    </source>
</evidence>
<dbReference type="InterPro" id="IPR037682">
    <property type="entry name" value="TonB_C"/>
</dbReference>
<protein>
    <submittedName>
        <fullName evidence="13">TonB family C-terminal domain</fullName>
    </submittedName>
</protein>
<dbReference type="InterPro" id="IPR051045">
    <property type="entry name" value="TonB-dependent_transducer"/>
</dbReference>
<dbReference type="EMBL" id="PUGF01000003">
    <property type="protein sequence ID" value="PRC94309.1"/>
    <property type="molecule type" value="Genomic_DNA"/>
</dbReference>
<evidence type="ECO:0000256" key="9">
    <source>
        <dbReference type="ARBA" id="ARBA00023136"/>
    </source>
</evidence>
<evidence type="ECO:0000313" key="13">
    <source>
        <dbReference type="EMBL" id="PRC94309.1"/>
    </source>
</evidence>
<evidence type="ECO:0000256" key="11">
    <source>
        <dbReference type="SAM" id="Phobius"/>
    </source>
</evidence>
<keyword evidence="7" id="KW-0653">Protein transport</keyword>
<feature type="transmembrane region" description="Helical" evidence="11">
    <location>
        <begin position="15"/>
        <end position="35"/>
    </location>
</feature>
<feature type="region of interest" description="Disordered" evidence="10">
    <location>
        <begin position="54"/>
        <end position="75"/>
    </location>
</feature>
<dbReference type="GO" id="GO:0055085">
    <property type="term" value="P:transmembrane transport"/>
    <property type="evidence" value="ECO:0007669"/>
    <property type="project" value="InterPro"/>
</dbReference>
<keyword evidence="6 11" id="KW-0812">Transmembrane</keyword>
<feature type="domain" description="TonB C-terminal" evidence="12">
    <location>
        <begin position="122"/>
        <end position="213"/>
    </location>
</feature>
<keyword evidence="3" id="KW-0813">Transport</keyword>
<dbReference type="PANTHER" id="PTHR33446">
    <property type="entry name" value="PROTEIN TONB-RELATED"/>
    <property type="match status" value="1"/>
</dbReference>
<sequence>MNFSEREQDPIKKMTGIFVVVVIHAIVIYALLTGLGKQIIAVIKELPIETTIIEEVKPPPPPPETPPPPPKLVEPPPPFIPVPEIQVDQPVSPNAIAATTNVQPQPSDATEVATTSTTGPSVVKAQVDFSTCDKPAYPTNSLRNEEAGVVRIQFLIGLDGRVADSKIEKSSGFKTLDVAAKKALGLCKFKPGTVDGKPQQLWTAVEYAWKLPS</sequence>
<keyword evidence="8 11" id="KW-1133">Transmembrane helix</keyword>
<dbReference type="OrthoDB" id="8724624at2"/>
<evidence type="ECO:0000256" key="8">
    <source>
        <dbReference type="ARBA" id="ARBA00022989"/>
    </source>
</evidence>
<dbReference type="GO" id="GO:0015031">
    <property type="term" value="P:protein transport"/>
    <property type="evidence" value="ECO:0007669"/>
    <property type="project" value="UniProtKB-KW"/>
</dbReference>
<keyword evidence="9 11" id="KW-0472">Membrane</keyword>
<comment type="subcellular location">
    <subcellularLocation>
        <location evidence="1">Cell inner membrane</location>
        <topology evidence="1">Single-pass membrane protein</topology>
        <orientation evidence="1">Periplasmic side</orientation>
    </subcellularLocation>
</comment>
<dbReference type="GO" id="GO:0005886">
    <property type="term" value="C:plasma membrane"/>
    <property type="evidence" value="ECO:0007669"/>
    <property type="project" value="UniProtKB-SubCell"/>
</dbReference>
<organism evidence="13 14">
    <name type="scientific">Solimicrobium silvestre</name>
    <dbReference type="NCBI Taxonomy" id="2099400"/>
    <lineage>
        <taxon>Bacteria</taxon>
        <taxon>Pseudomonadati</taxon>
        <taxon>Pseudomonadota</taxon>
        <taxon>Betaproteobacteria</taxon>
        <taxon>Burkholderiales</taxon>
        <taxon>Oxalobacteraceae</taxon>
        <taxon>Solimicrobium</taxon>
    </lineage>
</organism>
<evidence type="ECO:0000256" key="7">
    <source>
        <dbReference type="ARBA" id="ARBA00022927"/>
    </source>
</evidence>
<comment type="caution">
    <text evidence="13">The sequence shown here is derived from an EMBL/GenBank/DDBJ whole genome shotgun (WGS) entry which is preliminary data.</text>
</comment>
<proteinExistence type="inferred from homology"/>
<evidence type="ECO:0000256" key="10">
    <source>
        <dbReference type="SAM" id="MobiDB-lite"/>
    </source>
</evidence>
<dbReference type="InterPro" id="IPR006260">
    <property type="entry name" value="TonB/TolA_C"/>
</dbReference>